<sequence>MLLLTTSNALTAAHRGLYHERASRQALASELADLHRKLSFVVTTGKPPADTNPGPGALQPIGRAGSGGLTPPRARLSDASNASSIPLVQSSPRVR</sequence>
<evidence type="ECO:0000256" key="1">
    <source>
        <dbReference type="SAM" id="MobiDB-lite"/>
    </source>
</evidence>
<gene>
    <name evidence="2" type="ORF">GPECTOR_9g609</name>
</gene>
<protein>
    <submittedName>
        <fullName evidence="2">Uncharacterized protein</fullName>
    </submittedName>
</protein>
<organism evidence="2 3">
    <name type="scientific">Gonium pectorale</name>
    <name type="common">Green alga</name>
    <dbReference type="NCBI Taxonomy" id="33097"/>
    <lineage>
        <taxon>Eukaryota</taxon>
        <taxon>Viridiplantae</taxon>
        <taxon>Chlorophyta</taxon>
        <taxon>core chlorophytes</taxon>
        <taxon>Chlorophyceae</taxon>
        <taxon>CS clade</taxon>
        <taxon>Chlamydomonadales</taxon>
        <taxon>Volvocaceae</taxon>
        <taxon>Gonium</taxon>
    </lineage>
</organism>
<name>A0A150GRU1_GONPE</name>
<dbReference type="AlphaFoldDB" id="A0A150GRU1"/>
<proteinExistence type="predicted"/>
<evidence type="ECO:0000313" key="3">
    <source>
        <dbReference type="Proteomes" id="UP000075714"/>
    </source>
</evidence>
<dbReference type="EMBL" id="LSYV01000010">
    <property type="protein sequence ID" value="KXZ52565.1"/>
    <property type="molecule type" value="Genomic_DNA"/>
</dbReference>
<reference evidence="3" key="1">
    <citation type="journal article" date="2016" name="Nat. Commun.">
        <title>The Gonium pectorale genome demonstrates co-option of cell cycle regulation during the evolution of multicellularity.</title>
        <authorList>
            <person name="Hanschen E.R."/>
            <person name="Marriage T.N."/>
            <person name="Ferris P.J."/>
            <person name="Hamaji T."/>
            <person name="Toyoda A."/>
            <person name="Fujiyama A."/>
            <person name="Neme R."/>
            <person name="Noguchi H."/>
            <person name="Minakuchi Y."/>
            <person name="Suzuki M."/>
            <person name="Kawai-Toyooka H."/>
            <person name="Smith D.R."/>
            <person name="Sparks H."/>
            <person name="Anderson J."/>
            <person name="Bakaric R."/>
            <person name="Luria V."/>
            <person name="Karger A."/>
            <person name="Kirschner M.W."/>
            <person name="Durand P.M."/>
            <person name="Michod R.E."/>
            <person name="Nozaki H."/>
            <person name="Olson B.J."/>
        </authorList>
    </citation>
    <scope>NUCLEOTIDE SEQUENCE [LARGE SCALE GENOMIC DNA]</scope>
    <source>
        <strain evidence="3">NIES-2863</strain>
    </source>
</reference>
<feature type="compositionally biased region" description="Polar residues" evidence="1">
    <location>
        <begin position="78"/>
        <end position="95"/>
    </location>
</feature>
<keyword evidence="3" id="KW-1185">Reference proteome</keyword>
<accession>A0A150GRU1</accession>
<evidence type="ECO:0000313" key="2">
    <source>
        <dbReference type="EMBL" id="KXZ52565.1"/>
    </source>
</evidence>
<comment type="caution">
    <text evidence="2">The sequence shown here is derived from an EMBL/GenBank/DDBJ whole genome shotgun (WGS) entry which is preliminary data.</text>
</comment>
<feature type="region of interest" description="Disordered" evidence="1">
    <location>
        <begin position="44"/>
        <end position="95"/>
    </location>
</feature>
<dbReference type="Proteomes" id="UP000075714">
    <property type="component" value="Unassembled WGS sequence"/>
</dbReference>